<protein>
    <submittedName>
        <fullName evidence="1">Uncharacterized protein</fullName>
    </submittedName>
</protein>
<reference evidence="1 2" key="1">
    <citation type="submission" date="2018-08" db="EMBL/GenBank/DDBJ databases">
        <title>A genome reference for cultivated species of the human gut microbiota.</title>
        <authorList>
            <person name="Zou Y."/>
            <person name="Xue W."/>
            <person name="Luo G."/>
        </authorList>
    </citation>
    <scope>NUCLEOTIDE SEQUENCE [LARGE SCALE GENOMIC DNA]</scope>
    <source>
        <strain evidence="1 2">OF01-2LB</strain>
    </source>
</reference>
<evidence type="ECO:0000313" key="1">
    <source>
        <dbReference type="EMBL" id="RGC17300.1"/>
    </source>
</evidence>
<organism evidence="1 2">
    <name type="scientific">Clostridium innocuum</name>
    <dbReference type="NCBI Taxonomy" id="1522"/>
    <lineage>
        <taxon>Bacteria</taxon>
        <taxon>Bacillati</taxon>
        <taxon>Bacillota</taxon>
        <taxon>Clostridia</taxon>
        <taxon>Eubacteriales</taxon>
        <taxon>Clostridiaceae</taxon>
        <taxon>Clostridium</taxon>
    </lineage>
</organism>
<name>A0A3E2W095_CLOIN</name>
<gene>
    <name evidence="1" type="ORF">DXA38_05545</name>
</gene>
<dbReference type="EMBL" id="QVEV01000005">
    <property type="protein sequence ID" value="RGC17300.1"/>
    <property type="molecule type" value="Genomic_DNA"/>
</dbReference>
<comment type="caution">
    <text evidence="1">The sequence shown here is derived from an EMBL/GenBank/DDBJ whole genome shotgun (WGS) entry which is preliminary data.</text>
</comment>
<dbReference type="AlphaFoldDB" id="A0A3E2W095"/>
<sequence>MHCYPLYSIDVHDAKEKILYFMPFSFRPLHITHPFLKEFFKSCCMSNEKKLLRICIRSSFIIRY</sequence>
<accession>A0A3E2W095</accession>
<proteinExistence type="predicted"/>
<dbReference type="Proteomes" id="UP000260025">
    <property type="component" value="Unassembled WGS sequence"/>
</dbReference>
<evidence type="ECO:0000313" key="2">
    <source>
        <dbReference type="Proteomes" id="UP000260025"/>
    </source>
</evidence>